<gene>
    <name evidence="8" type="primary">Fmo5</name>
    <name evidence="8" type="ORF">CDAR_587911</name>
</gene>
<comment type="cofactor">
    <cofactor evidence="5">
        <name>FAD</name>
        <dbReference type="ChEBI" id="CHEBI:57692"/>
    </cofactor>
</comment>
<keyword evidence="6" id="KW-0472">Membrane</keyword>
<name>A0AAV4V2Z1_9ARAC</name>
<sequence length="174" mass="20223">MKHPSLAICGLIQVVGAGFPTGESQSRYVSLVMNGKVRLPSKEVMEADIKKKREINAERYSQSQRHTIQADYIPYLDEINDLFGAKPNFLKMFFTDPVLFWALFWGPSLPYQYRLQGPHKWPGARQAILDWKKRVVKPLKDDYKGEQHSSSFLKLSVFIFLFFIIIAYFVKILF</sequence>
<dbReference type="EC" id="1.-.-.-" evidence="5"/>
<evidence type="ECO:0000256" key="2">
    <source>
        <dbReference type="ARBA" id="ARBA00022630"/>
    </source>
</evidence>
<dbReference type="SUPFAM" id="SSF51905">
    <property type="entry name" value="FAD/NAD(P)-binding domain"/>
    <property type="match status" value="1"/>
</dbReference>
<dbReference type="Pfam" id="PF00743">
    <property type="entry name" value="FMO-like"/>
    <property type="match status" value="1"/>
</dbReference>
<feature type="signal peptide" evidence="7">
    <location>
        <begin position="1"/>
        <end position="17"/>
    </location>
</feature>
<dbReference type="GO" id="GO:0004499">
    <property type="term" value="F:N,N-dimethylaniline monooxygenase activity"/>
    <property type="evidence" value="ECO:0007669"/>
    <property type="project" value="InterPro"/>
</dbReference>
<dbReference type="PANTHER" id="PTHR23023">
    <property type="entry name" value="DIMETHYLANILINE MONOOXYGENASE"/>
    <property type="match status" value="1"/>
</dbReference>
<keyword evidence="2 5" id="KW-0285">Flavoprotein</keyword>
<dbReference type="EMBL" id="BPLQ01012302">
    <property type="protein sequence ID" value="GIY64274.1"/>
    <property type="molecule type" value="Genomic_DNA"/>
</dbReference>
<evidence type="ECO:0000256" key="4">
    <source>
        <dbReference type="ARBA" id="ARBA00023002"/>
    </source>
</evidence>
<keyword evidence="4 5" id="KW-0560">Oxidoreductase</keyword>
<accession>A0AAV4V2Z1</accession>
<dbReference type="Proteomes" id="UP001054837">
    <property type="component" value="Unassembled WGS sequence"/>
</dbReference>
<keyword evidence="5 8" id="KW-0503">Monooxygenase</keyword>
<protein>
    <recommendedName>
        <fullName evidence="5">Flavin-containing monooxygenase</fullName>
        <ecNumber evidence="5">1.-.-.-</ecNumber>
    </recommendedName>
</protein>
<keyword evidence="6" id="KW-1133">Transmembrane helix</keyword>
<feature type="chain" id="PRO_5043495448" description="Flavin-containing monooxygenase" evidence="7">
    <location>
        <begin position="18"/>
        <end position="174"/>
    </location>
</feature>
<evidence type="ECO:0000256" key="1">
    <source>
        <dbReference type="ARBA" id="ARBA00009183"/>
    </source>
</evidence>
<evidence type="ECO:0000256" key="3">
    <source>
        <dbReference type="ARBA" id="ARBA00022827"/>
    </source>
</evidence>
<dbReference type="InterPro" id="IPR036188">
    <property type="entry name" value="FAD/NAD-bd_sf"/>
</dbReference>
<dbReference type="InterPro" id="IPR020946">
    <property type="entry name" value="Flavin_mOase-like"/>
</dbReference>
<dbReference type="AlphaFoldDB" id="A0AAV4V2Z1"/>
<dbReference type="GO" id="GO:0050660">
    <property type="term" value="F:flavin adenine dinucleotide binding"/>
    <property type="evidence" value="ECO:0007669"/>
    <property type="project" value="InterPro"/>
</dbReference>
<keyword evidence="9" id="KW-1185">Reference proteome</keyword>
<keyword evidence="6" id="KW-0812">Transmembrane</keyword>
<dbReference type="Gene3D" id="3.50.50.60">
    <property type="entry name" value="FAD/NAD(P)-binding domain"/>
    <property type="match status" value="1"/>
</dbReference>
<evidence type="ECO:0000313" key="8">
    <source>
        <dbReference type="EMBL" id="GIY64274.1"/>
    </source>
</evidence>
<evidence type="ECO:0000256" key="6">
    <source>
        <dbReference type="SAM" id="Phobius"/>
    </source>
</evidence>
<comment type="caution">
    <text evidence="8">The sequence shown here is derived from an EMBL/GenBank/DDBJ whole genome shotgun (WGS) entry which is preliminary data.</text>
</comment>
<reference evidence="8 9" key="1">
    <citation type="submission" date="2021-06" db="EMBL/GenBank/DDBJ databases">
        <title>Caerostris darwini draft genome.</title>
        <authorList>
            <person name="Kono N."/>
            <person name="Arakawa K."/>
        </authorList>
    </citation>
    <scope>NUCLEOTIDE SEQUENCE [LARGE SCALE GENOMIC DNA]</scope>
</reference>
<evidence type="ECO:0000313" key="9">
    <source>
        <dbReference type="Proteomes" id="UP001054837"/>
    </source>
</evidence>
<dbReference type="InterPro" id="IPR050346">
    <property type="entry name" value="FMO-like"/>
</dbReference>
<keyword evidence="3 5" id="KW-0274">FAD</keyword>
<keyword evidence="7" id="KW-0732">Signal</keyword>
<organism evidence="8 9">
    <name type="scientific">Caerostris darwini</name>
    <dbReference type="NCBI Taxonomy" id="1538125"/>
    <lineage>
        <taxon>Eukaryota</taxon>
        <taxon>Metazoa</taxon>
        <taxon>Ecdysozoa</taxon>
        <taxon>Arthropoda</taxon>
        <taxon>Chelicerata</taxon>
        <taxon>Arachnida</taxon>
        <taxon>Araneae</taxon>
        <taxon>Araneomorphae</taxon>
        <taxon>Entelegynae</taxon>
        <taxon>Araneoidea</taxon>
        <taxon>Araneidae</taxon>
        <taxon>Caerostris</taxon>
    </lineage>
</organism>
<feature type="transmembrane region" description="Helical" evidence="6">
    <location>
        <begin position="152"/>
        <end position="170"/>
    </location>
</feature>
<dbReference type="GO" id="GO:0050661">
    <property type="term" value="F:NADP binding"/>
    <property type="evidence" value="ECO:0007669"/>
    <property type="project" value="InterPro"/>
</dbReference>
<evidence type="ECO:0000256" key="5">
    <source>
        <dbReference type="RuleBase" id="RU361177"/>
    </source>
</evidence>
<comment type="similarity">
    <text evidence="1 5">Belongs to the FMO family.</text>
</comment>
<proteinExistence type="inferred from homology"/>
<evidence type="ECO:0000256" key="7">
    <source>
        <dbReference type="SAM" id="SignalP"/>
    </source>
</evidence>